<keyword evidence="4" id="KW-1185">Reference proteome</keyword>
<keyword evidence="2" id="KW-0812">Transmembrane</keyword>
<organism evidence="3 4">
    <name type="scientific">Streptomyces cavernicola</name>
    <dbReference type="NCBI Taxonomy" id="3043613"/>
    <lineage>
        <taxon>Bacteria</taxon>
        <taxon>Bacillati</taxon>
        <taxon>Actinomycetota</taxon>
        <taxon>Actinomycetes</taxon>
        <taxon>Kitasatosporales</taxon>
        <taxon>Streptomycetaceae</taxon>
        <taxon>Streptomyces</taxon>
    </lineage>
</organism>
<accession>A0ABT6SFB4</accession>
<feature type="compositionally biased region" description="Basic and acidic residues" evidence="1">
    <location>
        <begin position="1"/>
        <end position="10"/>
    </location>
</feature>
<keyword evidence="2" id="KW-0472">Membrane</keyword>
<evidence type="ECO:0000313" key="3">
    <source>
        <dbReference type="EMBL" id="MDI3406892.1"/>
    </source>
</evidence>
<name>A0ABT6SFB4_9ACTN</name>
<keyword evidence="2" id="KW-1133">Transmembrane helix</keyword>
<protein>
    <submittedName>
        <fullName evidence="3">Uncharacterized protein</fullName>
    </submittedName>
</protein>
<proteinExistence type="predicted"/>
<evidence type="ECO:0000313" key="4">
    <source>
        <dbReference type="Proteomes" id="UP001223978"/>
    </source>
</evidence>
<evidence type="ECO:0000256" key="2">
    <source>
        <dbReference type="SAM" id="Phobius"/>
    </source>
</evidence>
<feature type="transmembrane region" description="Helical" evidence="2">
    <location>
        <begin position="38"/>
        <end position="58"/>
    </location>
</feature>
<dbReference type="RefSeq" id="WP_282544819.1">
    <property type="nucleotide sequence ID" value="NZ_JASCIQ010000027.1"/>
</dbReference>
<evidence type="ECO:0000256" key="1">
    <source>
        <dbReference type="SAM" id="MobiDB-lite"/>
    </source>
</evidence>
<sequence>MADPGDRDFYQRSPGAHLPEDRPRGGGPRRPLKHPGTLGTVLLVALVILVILVGIALFP</sequence>
<dbReference type="Proteomes" id="UP001223978">
    <property type="component" value="Unassembled WGS sequence"/>
</dbReference>
<dbReference type="EMBL" id="JASCIQ010000027">
    <property type="protein sequence ID" value="MDI3406892.1"/>
    <property type="molecule type" value="Genomic_DNA"/>
</dbReference>
<gene>
    <name evidence="3" type="ORF">QIS96_24145</name>
</gene>
<comment type="caution">
    <text evidence="3">The sequence shown here is derived from an EMBL/GenBank/DDBJ whole genome shotgun (WGS) entry which is preliminary data.</text>
</comment>
<feature type="region of interest" description="Disordered" evidence="1">
    <location>
        <begin position="1"/>
        <end position="33"/>
    </location>
</feature>
<reference evidence="3 4" key="1">
    <citation type="submission" date="2023-05" db="EMBL/GenBank/DDBJ databases">
        <title>Draft genome sequence of Streptomyces sp. B-S-A6 isolated from a cave soil in Thailand.</title>
        <authorList>
            <person name="Chamroensaksri N."/>
            <person name="Muangham S."/>
        </authorList>
    </citation>
    <scope>NUCLEOTIDE SEQUENCE [LARGE SCALE GENOMIC DNA]</scope>
    <source>
        <strain evidence="3 4">B-S-A6</strain>
    </source>
</reference>